<name>A0A1F6V9A8_9BACT</name>
<sequence>MINPFKNIFSKISHIAGSEDNYAVGVDIGSSAIKIVEIKKRGGKVVLETYGAIALGPYAELDAGSVTNLPVEKVAEALKEVLKQAGTTSTSMAFSIPVQLSLIFTIELPVQVKEAEIASVIPTEARKYIPVPITEVSLDYFLMPKKEFSFEEANADLTDEDKASLPKASQEKTNVLVVATQNDAVSRFRSIVSQSALSVSFFEIEIFSSIRANFEHELSPVLLIDFGASRTKLSFVEFGIIKSYHSVERGGADISLSISQSLGVSFSEAEKMKKEFGLFGNPTEKSLADTIKVHIDYIFSETNNVLLGYEKKYGQTISKVIFSGGGSLLKGLKEVATNNFRAEIAIGHPFNKVGAPEFLGKVLEAIGPEFAVAVGLALRRLQ</sequence>
<gene>
    <name evidence="1" type="ORF">A2647_00600</name>
</gene>
<reference evidence="1 2" key="1">
    <citation type="journal article" date="2016" name="Nat. Commun.">
        <title>Thousands of microbial genomes shed light on interconnected biogeochemical processes in an aquifer system.</title>
        <authorList>
            <person name="Anantharaman K."/>
            <person name="Brown C.T."/>
            <person name="Hug L.A."/>
            <person name="Sharon I."/>
            <person name="Castelle C.J."/>
            <person name="Probst A.J."/>
            <person name="Thomas B.C."/>
            <person name="Singh A."/>
            <person name="Wilkins M.J."/>
            <person name="Karaoz U."/>
            <person name="Brodie E.L."/>
            <person name="Williams K.H."/>
            <person name="Hubbard S.S."/>
            <person name="Banfield J.F."/>
        </authorList>
    </citation>
    <scope>NUCLEOTIDE SEQUENCE [LARGE SCALE GENOMIC DNA]</scope>
</reference>
<organism evidence="1 2">
    <name type="scientific">Candidatus Nomurabacteria bacterium RIFCSPHIGHO2_01_FULL_40_24b</name>
    <dbReference type="NCBI Taxonomy" id="1801739"/>
    <lineage>
        <taxon>Bacteria</taxon>
        <taxon>Candidatus Nomuraibacteriota</taxon>
    </lineage>
</organism>
<dbReference type="Pfam" id="PF11104">
    <property type="entry name" value="PilM_2"/>
    <property type="match status" value="1"/>
</dbReference>
<dbReference type="Gene3D" id="3.30.420.40">
    <property type="match status" value="2"/>
</dbReference>
<dbReference type="CDD" id="cd24049">
    <property type="entry name" value="ASKHA_NBD_PilM"/>
    <property type="match status" value="1"/>
</dbReference>
<dbReference type="PIRSF" id="PIRSF019169">
    <property type="entry name" value="PilM"/>
    <property type="match status" value="1"/>
</dbReference>
<evidence type="ECO:0000313" key="1">
    <source>
        <dbReference type="EMBL" id="OGI66240.1"/>
    </source>
</evidence>
<dbReference type="AlphaFoldDB" id="A0A1F6V9A8"/>
<dbReference type="Proteomes" id="UP000177370">
    <property type="component" value="Unassembled WGS sequence"/>
</dbReference>
<accession>A0A1F6V9A8</accession>
<dbReference type="InterPro" id="IPR050696">
    <property type="entry name" value="FtsA/MreB"/>
</dbReference>
<dbReference type="SUPFAM" id="SSF53067">
    <property type="entry name" value="Actin-like ATPase domain"/>
    <property type="match status" value="1"/>
</dbReference>
<dbReference type="PANTHER" id="PTHR32432">
    <property type="entry name" value="CELL DIVISION PROTEIN FTSA-RELATED"/>
    <property type="match status" value="1"/>
</dbReference>
<dbReference type="NCBIfam" id="TIGR01175">
    <property type="entry name" value="pilM"/>
    <property type="match status" value="1"/>
</dbReference>
<dbReference type="InterPro" id="IPR043129">
    <property type="entry name" value="ATPase_NBD"/>
</dbReference>
<proteinExistence type="predicted"/>
<evidence type="ECO:0008006" key="3">
    <source>
        <dbReference type="Google" id="ProtNLM"/>
    </source>
</evidence>
<dbReference type="EMBL" id="MFTP01000002">
    <property type="protein sequence ID" value="OGI66240.1"/>
    <property type="molecule type" value="Genomic_DNA"/>
</dbReference>
<dbReference type="Gene3D" id="3.30.1490.300">
    <property type="match status" value="1"/>
</dbReference>
<comment type="caution">
    <text evidence="1">The sequence shown here is derived from an EMBL/GenBank/DDBJ whole genome shotgun (WGS) entry which is preliminary data.</text>
</comment>
<dbReference type="InterPro" id="IPR005883">
    <property type="entry name" value="PilM"/>
</dbReference>
<evidence type="ECO:0000313" key="2">
    <source>
        <dbReference type="Proteomes" id="UP000177370"/>
    </source>
</evidence>
<dbReference type="PANTHER" id="PTHR32432:SF3">
    <property type="entry name" value="ETHANOLAMINE UTILIZATION PROTEIN EUTJ"/>
    <property type="match status" value="1"/>
</dbReference>
<protein>
    <recommendedName>
        <fullName evidence="3">SHS2 domain-containing protein</fullName>
    </recommendedName>
</protein>